<keyword evidence="1" id="KW-0472">Membrane</keyword>
<sequence>MLTLLFVGIVSLMWPAGPGAIKETLLTMCITAVVVGWVVVAFKLTFG</sequence>
<evidence type="ECO:0000313" key="2">
    <source>
        <dbReference type="EMBL" id="KKM71032.1"/>
    </source>
</evidence>
<keyword evidence="1" id="KW-1133">Transmembrane helix</keyword>
<evidence type="ECO:0000256" key="1">
    <source>
        <dbReference type="SAM" id="Phobius"/>
    </source>
</evidence>
<dbReference type="AlphaFoldDB" id="A0A0F9MPH1"/>
<dbReference type="EMBL" id="LAZR01009709">
    <property type="protein sequence ID" value="KKM71032.1"/>
    <property type="molecule type" value="Genomic_DNA"/>
</dbReference>
<protein>
    <submittedName>
        <fullName evidence="2">Uncharacterized protein</fullName>
    </submittedName>
</protein>
<proteinExistence type="predicted"/>
<accession>A0A0F9MPH1</accession>
<keyword evidence="1" id="KW-0812">Transmembrane</keyword>
<feature type="transmembrane region" description="Helical" evidence="1">
    <location>
        <begin position="25"/>
        <end position="46"/>
    </location>
</feature>
<name>A0A0F9MPH1_9ZZZZ</name>
<reference evidence="2" key="1">
    <citation type="journal article" date="2015" name="Nature">
        <title>Complex archaea that bridge the gap between prokaryotes and eukaryotes.</title>
        <authorList>
            <person name="Spang A."/>
            <person name="Saw J.H."/>
            <person name="Jorgensen S.L."/>
            <person name="Zaremba-Niedzwiedzka K."/>
            <person name="Martijn J."/>
            <person name="Lind A.E."/>
            <person name="van Eijk R."/>
            <person name="Schleper C."/>
            <person name="Guy L."/>
            <person name="Ettema T.J."/>
        </authorList>
    </citation>
    <scope>NUCLEOTIDE SEQUENCE</scope>
</reference>
<comment type="caution">
    <text evidence="2">The sequence shown here is derived from an EMBL/GenBank/DDBJ whole genome shotgun (WGS) entry which is preliminary data.</text>
</comment>
<gene>
    <name evidence="2" type="ORF">LCGC14_1434610</name>
</gene>
<organism evidence="2">
    <name type="scientific">marine sediment metagenome</name>
    <dbReference type="NCBI Taxonomy" id="412755"/>
    <lineage>
        <taxon>unclassified sequences</taxon>
        <taxon>metagenomes</taxon>
        <taxon>ecological metagenomes</taxon>
    </lineage>
</organism>